<dbReference type="PROSITE" id="PS00139">
    <property type="entry name" value="THIOL_PROTEASE_CYS"/>
    <property type="match status" value="1"/>
</dbReference>
<feature type="active site" evidence="5 6">
    <location>
        <position position="236"/>
    </location>
</feature>
<dbReference type="EMBL" id="JASWJB010000080">
    <property type="protein sequence ID" value="KAK2600189.1"/>
    <property type="molecule type" value="Genomic_DNA"/>
</dbReference>
<feature type="compositionally biased region" description="Basic residues" evidence="7">
    <location>
        <begin position="12"/>
        <end position="37"/>
    </location>
</feature>
<keyword evidence="10" id="KW-1185">Reference proteome</keyword>
<keyword evidence="4 6" id="KW-0788">Thiol protease</keyword>
<feature type="compositionally biased region" description="Basic residues" evidence="7">
    <location>
        <begin position="680"/>
        <end position="698"/>
    </location>
</feature>
<dbReference type="Proteomes" id="UP001251528">
    <property type="component" value="Unassembled WGS sequence"/>
</dbReference>
<proteinExistence type="inferred from homology"/>
<evidence type="ECO:0000256" key="4">
    <source>
        <dbReference type="ARBA" id="ARBA00022807"/>
    </source>
</evidence>
<dbReference type="SUPFAM" id="SSF54001">
    <property type="entry name" value="Cysteine proteinases"/>
    <property type="match status" value="1"/>
</dbReference>
<dbReference type="Pfam" id="PF00648">
    <property type="entry name" value="Peptidase_C2"/>
    <property type="match status" value="1"/>
</dbReference>
<dbReference type="SMART" id="SM00230">
    <property type="entry name" value="CysPc"/>
    <property type="match status" value="1"/>
</dbReference>
<evidence type="ECO:0000256" key="7">
    <source>
        <dbReference type="SAM" id="MobiDB-lite"/>
    </source>
</evidence>
<protein>
    <recommendedName>
        <fullName evidence="8">Calpain catalytic domain-containing protein</fullName>
    </recommendedName>
</protein>
<comment type="caution">
    <text evidence="9">The sequence shown here is derived from an EMBL/GenBank/DDBJ whole genome shotgun (WGS) entry which is preliminary data.</text>
</comment>
<dbReference type="GO" id="GO:0004198">
    <property type="term" value="F:calcium-dependent cysteine-type endopeptidase activity"/>
    <property type="evidence" value="ECO:0007669"/>
    <property type="project" value="InterPro"/>
</dbReference>
<name>A0AAJ0CT58_9HYPO</name>
<evidence type="ECO:0000313" key="10">
    <source>
        <dbReference type="Proteomes" id="UP001251528"/>
    </source>
</evidence>
<evidence type="ECO:0000256" key="5">
    <source>
        <dbReference type="PIRSR" id="PIRSR622684-1"/>
    </source>
</evidence>
<dbReference type="Gene3D" id="3.90.70.10">
    <property type="entry name" value="Cysteine proteinases"/>
    <property type="match status" value="1"/>
</dbReference>
<evidence type="ECO:0000256" key="3">
    <source>
        <dbReference type="ARBA" id="ARBA00022801"/>
    </source>
</evidence>
<feature type="compositionally biased region" description="Acidic residues" evidence="7">
    <location>
        <begin position="801"/>
        <end position="813"/>
    </location>
</feature>
<feature type="compositionally biased region" description="Basic and acidic residues" evidence="7">
    <location>
        <begin position="837"/>
        <end position="850"/>
    </location>
</feature>
<feature type="region of interest" description="Disordered" evidence="7">
    <location>
        <begin position="678"/>
        <end position="862"/>
    </location>
</feature>
<feature type="compositionally biased region" description="Low complexity" evidence="7">
    <location>
        <begin position="106"/>
        <end position="115"/>
    </location>
</feature>
<dbReference type="InterPro" id="IPR022684">
    <property type="entry name" value="Calpain_cysteine_protease"/>
</dbReference>
<comment type="similarity">
    <text evidence="1">Belongs to the peptidase C2 family.</text>
</comment>
<dbReference type="PROSITE" id="PS50203">
    <property type="entry name" value="CALPAIN_CAT"/>
    <property type="match status" value="1"/>
</dbReference>
<evidence type="ECO:0000259" key="8">
    <source>
        <dbReference type="PROSITE" id="PS50203"/>
    </source>
</evidence>
<dbReference type="PANTHER" id="PTHR10183:SF379">
    <property type="entry name" value="CALPAIN-5"/>
    <property type="match status" value="1"/>
</dbReference>
<organism evidence="9 10">
    <name type="scientific">Conoideocrella luteorostrata</name>
    <dbReference type="NCBI Taxonomy" id="1105319"/>
    <lineage>
        <taxon>Eukaryota</taxon>
        <taxon>Fungi</taxon>
        <taxon>Dikarya</taxon>
        <taxon>Ascomycota</taxon>
        <taxon>Pezizomycotina</taxon>
        <taxon>Sordariomycetes</taxon>
        <taxon>Hypocreomycetidae</taxon>
        <taxon>Hypocreales</taxon>
        <taxon>Clavicipitaceae</taxon>
        <taxon>Conoideocrella</taxon>
    </lineage>
</organism>
<feature type="region of interest" description="Disordered" evidence="7">
    <location>
        <begin position="897"/>
        <end position="933"/>
    </location>
</feature>
<dbReference type="AlphaFoldDB" id="A0AAJ0CT58"/>
<dbReference type="PANTHER" id="PTHR10183">
    <property type="entry name" value="CALPAIN"/>
    <property type="match status" value="1"/>
</dbReference>
<feature type="domain" description="Calpain catalytic" evidence="8">
    <location>
        <begin position="207"/>
        <end position="496"/>
    </location>
</feature>
<evidence type="ECO:0000256" key="2">
    <source>
        <dbReference type="ARBA" id="ARBA00022670"/>
    </source>
</evidence>
<feature type="compositionally biased region" description="Basic and acidic residues" evidence="7">
    <location>
        <begin position="1"/>
        <end position="11"/>
    </location>
</feature>
<gene>
    <name evidence="9" type="ORF">QQS21_005063</name>
</gene>
<feature type="region of interest" description="Disordered" evidence="7">
    <location>
        <begin position="1"/>
        <end position="45"/>
    </location>
</feature>
<feature type="compositionally biased region" description="Basic and acidic residues" evidence="7">
    <location>
        <begin position="714"/>
        <end position="733"/>
    </location>
</feature>
<accession>A0AAJ0CT58</accession>
<sequence>MPPPNLRDRRSVSRSRSRSRARARTRTRSRRSGSRSRSRSETSSYRIIGLERLTISGRPKNKTTPQAAVDEFWDKFTSKTPGKATTVIPNSQFVKNLLKNSVTVASASRGSSSAGDKSKPKSPPSAEDLIAYAQPVNASYEAAATLCRAKVEKIIKECRRVNKKYRDAHFDIEADLKHGIRDCLESLPNTKGRGSPPGRSFRPQGVKRATDIFDDPKFYIDGPTANDVRQGNSGDCWLMSALCTLSNKKGIIERLCVAHDQDVGVYGFVFHRDGEWISEIVDDFLYLTKSDYDEAFFDRILFDELERVNGDELYRKVYQSNSGALYFAQCSHQQETWLPLLEKCYAKAHGDFAAIEGGFGGEGIEDMTGGITSEIFTTDILDKELFWKELLSANQQFLFSCGTGVWGSQWGDRGGIIELHSYSVQKAVEVDGKRLVRLKNPWGKGEWKGAWSDGSKEWTPEWLQKIGHRFGDDGDFWIEYKDLLRKYQSFERTRLFEGDWKVAQLWTTLNIPWMVAYHDTYFSFRVATPGRVVIVLTQLDDRYFRGLQGQYIFQLSFRVHRAGQEDYLVRSQLHQRLWRSVSVELELEEGEYEVRVKFDTYRDHDRLPVEDVVRLNAKDNRDKLTSIGLAYDLAHSKGLVVETAEEKAAKEAHVEKLKSKSKQDAKKKLLEDREEEYYMHSKRLQRHKAKELKRRAKRSEKVAAKRAAAKAKKQAKDEAADEKQDDQTKKEEQLPAAAALAERDNAKEDVKDETKDVRDTGDKKVTKDEETALERSSRDTTATVSAGSDGEESGRPTPFCESEEEPDDDDDENLSSIDSMSVYSERELDIRAAAVLSREEEKNGNADKGSESGGEPDEFERDPWNAVAVVGLRVYHQPTDGQETDKNVVTVRVVRPNPYAGDEDAEDAEVQNAETSKTQGLDVDDSAKDATLTGNVADQKKSIVGDKMKSA</sequence>
<keyword evidence="3 6" id="KW-0378">Hydrolase</keyword>
<evidence type="ECO:0000256" key="6">
    <source>
        <dbReference type="PROSITE-ProRule" id="PRU00239"/>
    </source>
</evidence>
<feature type="active site" evidence="5 6">
    <location>
        <position position="440"/>
    </location>
</feature>
<feature type="compositionally biased region" description="Basic and acidic residues" evidence="7">
    <location>
        <begin position="741"/>
        <end position="778"/>
    </location>
</feature>
<feature type="region of interest" description="Disordered" evidence="7">
    <location>
        <begin position="106"/>
        <end position="126"/>
    </location>
</feature>
<dbReference type="InterPro" id="IPR038765">
    <property type="entry name" value="Papain-like_cys_pep_sf"/>
</dbReference>
<dbReference type="GO" id="GO:0006508">
    <property type="term" value="P:proteolysis"/>
    <property type="evidence" value="ECO:0007669"/>
    <property type="project" value="UniProtKB-KW"/>
</dbReference>
<dbReference type="PRINTS" id="PR00704">
    <property type="entry name" value="CALPAIN"/>
</dbReference>
<dbReference type="InterPro" id="IPR001300">
    <property type="entry name" value="Peptidase_C2_calpain_cat"/>
</dbReference>
<evidence type="ECO:0000313" key="9">
    <source>
        <dbReference type="EMBL" id="KAK2600189.1"/>
    </source>
</evidence>
<feature type="active site" evidence="5 6">
    <location>
        <position position="420"/>
    </location>
</feature>
<keyword evidence="2 6" id="KW-0645">Protease</keyword>
<dbReference type="InterPro" id="IPR000169">
    <property type="entry name" value="Pept_cys_AS"/>
</dbReference>
<reference evidence="9" key="1">
    <citation type="submission" date="2023-06" db="EMBL/GenBank/DDBJ databases">
        <title>Conoideocrella luteorostrata (Hypocreales: Clavicipitaceae), a potential biocontrol fungus for elongate hemlock scale in United States Christmas tree production areas.</title>
        <authorList>
            <person name="Barrett H."/>
            <person name="Lovett B."/>
            <person name="Macias A.M."/>
            <person name="Stajich J.E."/>
            <person name="Kasson M.T."/>
        </authorList>
    </citation>
    <scope>NUCLEOTIDE SEQUENCE</scope>
    <source>
        <strain evidence="9">ARSEF 14590</strain>
    </source>
</reference>
<evidence type="ECO:0000256" key="1">
    <source>
        <dbReference type="ARBA" id="ARBA00007623"/>
    </source>
</evidence>